<dbReference type="Proteomes" id="UP000095280">
    <property type="component" value="Unplaced"/>
</dbReference>
<protein>
    <submittedName>
        <fullName evidence="3 4">Myosin class ii heavy chain</fullName>
    </submittedName>
</protein>
<accession>A0A1I8GBM3</accession>
<proteinExistence type="predicted"/>
<sequence length="194" mass="21188">PGTESPQPLPRPQPSGAASPAPRLRRARYRLSRFSTSDDFDEDTGSSSSIVSETQLLLDKRLDSQQIRRLVLPLSCVVGSGFFNGDGGAATDGVDPISGGSYDETVASDSSRDTRLDEAVVELLADANRFESDQSLQRLQSVSLRLLDCLVQSKNTESLELLATNADRLKTRIADEFTDAKARLDSERTDLQRQ</sequence>
<reference evidence="3 4" key="1">
    <citation type="submission" date="2016-11" db="UniProtKB">
        <authorList>
            <consortium name="WormBaseParasite"/>
        </authorList>
    </citation>
    <scope>IDENTIFICATION</scope>
</reference>
<evidence type="ECO:0000256" key="1">
    <source>
        <dbReference type="SAM" id="MobiDB-lite"/>
    </source>
</evidence>
<organism evidence="2 4">
    <name type="scientific">Macrostomum lignano</name>
    <dbReference type="NCBI Taxonomy" id="282301"/>
    <lineage>
        <taxon>Eukaryota</taxon>
        <taxon>Metazoa</taxon>
        <taxon>Spiralia</taxon>
        <taxon>Lophotrochozoa</taxon>
        <taxon>Platyhelminthes</taxon>
        <taxon>Rhabditophora</taxon>
        <taxon>Macrostomorpha</taxon>
        <taxon>Macrostomida</taxon>
        <taxon>Macrostomidae</taxon>
        <taxon>Macrostomum</taxon>
    </lineage>
</organism>
<dbReference type="WBParaSite" id="maker-uti_cns_0001210-snap-gene-0.17-mRNA-1">
    <property type="protein sequence ID" value="maker-uti_cns_0001210-snap-gene-0.17-mRNA-1"/>
    <property type="gene ID" value="maker-uti_cns_0001210-snap-gene-0.17"/>
</dbReference>
<feature type="region of interest" description="Disordered" evidence="1">
    <location>
        <begin position="1"/>
        <end position="24"/>
    </location>
</feature>
<dbReference type="AlphaFoldDB" id="A0A1I8GBM3"/>
<evidence type="ECO:0000313" key="2">
    <source>
        <dbReference type="Proteomes" id="UP000095280"/>
    </source>
</evidence>
<name>A0A1I8GBM3_9PLAT</name>
<evidence type="ECO:0000313" key="3">
    <source>
        <dbReference type="WBParaSite" id="maker-uti_cns_0001210-snap-gene-0.17-mRNA-1"/>
    </source>
</evidence>
<dbReference type="WBParaSite" id="maker-uti_cns_0001292-snap-gene-0.13-mRNA-1">
    <property type="protein sequence ID" value="maker-uti_cns_0001292-snap-gene-0.13-mRNA-1"/>
    <property type="gene ID" value="maker-uti_cns_0001292-snap-gene-0.13"/>
</dbReference>
<evidence type="ECO:0000313" key="4">
    <source>
        <dbReference type="WBParaSite" id="maker-uti_cns_0001292-snap-gene-0.13-mRNA-1"/>
    </source>
</evidence>
<keyword evidence="2" id="KW-1185">Reference proteome</keyword>